<keyword evidence="2" id="KW-1185">Reference proteome</keyword>
<dbReference type="EMBL" id="NNAY01006867">
    <property type="protein sequence ID" value="OXU16356.1"/>
    <property type="molecule type" value="Genomic_DNA"/>
</dbReference>
<dbReference type="Gene3D" id="1.25.40.20">
    <property type="entry name" value="Ankyrin repeat-containing domain"/>
    <property type="match status" value="1"/>
</dbReference>
<reference evidence="1 2" key="1">
    <citation type="journal article" date="2017" name="Curr. Biol.">
        <title>The Evolution of Venom by Co-option of Single-Copy Genes.</title>
        <authorList>
            <person name="Martinson E.O."/>
            <person name="Mrinalini"/>
            <person name="Kelkar Y.D."/>
            <person name="Chang C.H."/>
            <person name="Werren J.H."/>
        </authorList>
    </citation>
    <scope>NUCLEOTIDE SEQUENCE [LARGE SCALE GENOMIC DNA]</scope>
    <source>
        <strain evidence="1 2">Alberta</strain>
        <tissue evidence="1">Whole body</tissue>
    </source>
</reference>
<dbReference type="Proteomes" id="UP000215335">
    <property type="component" value="Unassembled WGS sequence"/>
</dbReference>
<dbReference type="InterPro" id="IPR002110">
    <property type="entry name" value="Ankyrin_rpt"/>
</dbReference>
<evidence type="ECO:0000313" key="2">
    <source>
        <dbReference type="Proteomes" id="UP000215335"/>
    </source>
</evidence>
<dbReference type="AlphaFoldDB" id="A0A232EDC2"/>
<name>A0A232EDC2_9HYME</name>
<gene>
    <name evidence="1" type="ORF">TSAR_010974</name>
</gene>
<proteinExistence type="predicted"/>
<dbReference type="SUPFAM" id="SSF48403">
    <property type="entry name" value="Ankyrin repeat"/>
    <property type="match status" value="1"/>
</dbReference>
<accession>A0A232EDC2</accession>
<protein>
    <submittedName>
        <fullName evidence="1">Uncharacterized protein</fullName>
    </submittedName>
</protein>
<dbReference type="InterPro" id="IPR036770">
    <property type="entry name" value="Ankyrin_rpt-contain_sf"/>
</dbReference>
<dbReference type="Pfam" id="PF12796">
    <property type="entry name" value="Ank_2"/>
    <property type="match status" value="1"/>
</dbReference>
<comment type="caution">
    <text evidence="1">The sequence shown here is derived from an EMBL/GenBank/DDBJ whole genome shotgun (WGS) entry which is preliminary data.</text>
</comment>
<sequence>MSNKFSKINEVILNVHLPHTVETNDSITMLLSIAKESFAAAKKNNLQKLEKLLEKKCGRQCRRWNNTIALCCVNNGNLNMVMAPLHVATLKGQKEILELLLKHVKLEKLYDFVNTNTTTTSGATALHVAAKNNVKKGEAKILNRLNEMNPDELTATLNARDLRGNTLLKVSIINKHKSISSGWKWKHQLRLPTLFPNPKYI</sequence>
<organism evidence="1 2">
    <name type="scientific">Trichomalopsis sarcophagae</name>
    <dbReference type="NCBI Taxonomy" id="543379"/>
    <lineage>
        <taxon>Eukaryota</taxon>
        <taxon>Metazoa</taxon>
        <taxon>Ecdysozoa</taxon>
        <taxon>Arthropoda</taxon>
        <taxon>Hexapoda</taxon>
        <taxon>Insecta</taxon>
        <taxon>Pterygota</taxon>
        <taxon>Neoptera</taxon>
        <taxon>Endopterygota</taxon>
        <taxon>Hymenoptera</taxon>
        <taxon>Apocrita</taxon>
        <taxon>Proctotrupomorpha</taxon>
        <taxon>Chalcidoidea</taxon>
        <taxon>Pteromalidae</taxon>
        <taxon>Pteromalinae</taxon>
        <taxon>Trichomalopsis</taxon>
    </lineage>
</organism>
<evidence type="ECO:0000313" key="1">
    <source>
        <dbReference type="EMBL" id="OXU16356.1"/>
    </source>
</evidence>